<reference evidence="2 3" key="1">
    <citation type="submission" date="2018-06" db="EMBL/GenBank/DDBJ databases">
        <authorList>
            <consortium name="Pathogen Informatics"/>
            <person name="Doyle S."/>
        </authorList>
    </citation>
    <scope>NUCLEOTIDE SEQUENCE [LARGE SCALE GENOMIC DNA]</scope>
    <source>
        <strain evidence="2 3">NCTC1934</strain>
    </source>
</reference>
<gene>
    <name evidence="2" type="ORF">NCTC1934_01114</name>
</gene>
<organism evidence="2 3">
    <name type="scientific">Nocardia otitidiscaviarum</name>
    <dbReference type="NCBI Taxonomy" id="1823"/>
    <lineage>
        <taxon>Bacteria</taxon>
        <taxon>Bacillati</taxon>
        <taxon>Actinomycetota</taxon>
        <taxon>Actinomycetes</taxon>
        <taxon>Mycobacteriales</taxon>
        <taxon>Nocardiaceae</taxon>
        <taxon>Nocardia</taxon>
    </lineage>
</organism>
<dbReference type="RefSeq" id="WP_039817562.1">
    <property type="nucleotide sequence ID" value="NZ_UGRY01000002.1"/>
</dbReference>
<dbReference type="OrthoDB" id="4571272at2"/>
<protein>
    <submittedName>
        <fullName evidence="2">Uncharacterized protein</fullName>
    </submittedName>
</protein>
<sequence>MTTLERSSAESRTGGTYTPNTQLTTVLDNLRLSNKGLARLMWKVSREDGGEPVSPDGSTIARYKSGQHQPSVRSCQVMVKVLEQLTGHPVSPADIGYSEQELSLATFAYDRHDLSGVFFPSRLTFAGVCIWCQHRGCTSERCNQRHLASRWLVCPTCDGAGIGCDCTFGMVMATPAATTAPRLKVVSR</sequence>
<name>A0A378YBB3_9NOCA</name>
<accession>A0A378YBB3</accession>
<dbReference type="AlphaFoldDB" id="A0A378YBB3"/>
<dbReference type="Proteomes" id="UP000255467">
    <property type="component" value="Unassembled WGS sequence"/>
</dbReference>
<feature type="region of interest" description="Disordered" evidence="1">
    <location>
        <begin position="1"/>
        <end position="21"/>
    </location>
</feature>
<evidence type="ECO:0000313" key="3">
    <source>
        <dbReference type="Proteomes" id="UP000255467"/>
    </source>
</evidence>
<evidence type="ECO:0000256" key="1">
    <source>
        <dbReference type="SAM" id="MobiDB-lite"/>
    </source>
</evidence>
<proteinExistence type="predicted"/>
<evidence type="ECO:0000313" key="2">
    <source>
        <dbReference type="EMBL" id="SUA73667.1"/>
    </source>
</evidence>
<keyword evidence="3" id="KW-1185">Reference proteome</keyword>
<dbReference type="EMBL" id="UGRY01000002">
    <property type="protein sequence ID" value="SUA73667.1"/>
    <property type="molecule type" value="Genomic_DNA"/>
</dbReference>